<evidence type="ECO:0000259" key="3">
    <source>
        <dbReference type="Pfam" id="PF09992"/>
    </source>
</evidence>
<feature type="compositionally biased region" description="Basic and acidic residues" evidence="1">
    <location>
        <begin position="31"/>
        <end position="42"/>
    </location>
</feature>
<gene>
    <name evidence="4" type="ORF">UFOPK4112_01779</name>
</gene>
<evidence type="ECO:0000256" key="2">
    <source>
        <dbReference type="SAM" id="Phobius"/>
    </source>
</evidence>
<feature type="transmembrane region" description="Helical" evidence="2">
    <location>
        <begin position="50"/>
        <end position="69"/>
    </location>
</feature>
<feature type="region of interest" description="Disordered" evidence="1">
    <location>
        <begin position="1"/>
        <end position="47"/>
    </location>
</feature>
<feature type="domain" description="Phosphodiester glycosidase" evidence="3">
    <location>
        <begin position="182"/>
        <end position="318"/>
    </location>
</feature>
<dbReference type="EMBL" id="CAFBPM010000028">
    <property type="protein sequence ID" value="CAB5032065.1"/>
    <property type="molecule type" value="Genomic_DNA"/>
</dbReference>
<keyword evidence="2" id="KW-1133">Transmembrane helix</keyword>
<proteinExistence type="predicted"/>
<name>A0A6J7RTH3_9ZZZZ</name>
<protein>
    <submittedName>
        <fullName evidence="4">Unannotated protein</fullName>
    </submittedName>
</protein>
<dbReference type="Pfam" id="PF09992">
    <property type="entry name" value="NAGPA"/>
    <property type="match status" value="1"/>
</dbReference>
<accession>A0A6J7RTH3</accession>
<dbReference type="InterPro" id="IPR018711">
    <property type="entry name" value="NAGPA"/>
</dbReference>
<evidence type="ECO:0000313" key="4">
    <source>
        <dbReference type="EMBL" id="CAB5032065.1"/>
    </source>
</evidence>
<feature type="region of interest" description="Disordered" evidence="1">
    <location>
        <begin position="73"/>
        <end position="93"/>
    </location>
</feature>
<organism evidence="4">
    <name type="scientific">freshwater metagenome</name>
    <dbReference type="NCBI Taxonomy" id="449393"/>
    <lineage>
        <taxon>unclassified sequences</taxon>
        <taxon>metagenomes</taxon>
        <taxon>ecological metagenomes</taxon>
    </lineage>
</organism>
<evidence type="ECO:0000256" key="1">
    <source>
        <dbReference type="SAM" id="MobiDB-lite"/>
    </source>
</evidence>
<feature type="compositionally biased region" description="Polar residues" evidence="1">
    <location>
        <begin position="1"/>
        <end position="21"/>
    </location>
</feature>
<reference evidence="4" key="1">
    <citation type="submission" date="2020-05" db="EMBL/GenBank/DDBJ databases">
        <authorList>
            <person name="Chiriac C."/>
            <person name="Salcher M."/>
            <person name="Ghai R."/>
            <person name="Kavagutti S V."/>
        </authorList>
    </citation>
    <scope>NUCLEOTIDE SEQUENCE</scope>
</reference>
<keyword evidence="2" id="KW-0472">Membrane</keyword>
<keyword evidence="2" id="KW-0812">Transmembrane</keyword>
<sequence length="374" mass="39873">MSETTKVSTMLSVSTPPNGSGTRPVASRSQQRAEHQRRQQERTRRRRQRLLPVLGAVIVTFGVLIWYVTKGSSTTSTAPSTTQPTVTTTTVPLYVPPPIKPTVSSPTSGEGQWVAKDTWLPGAPAVLTTTWRPEPNNLNVIAYGTWMRTSSTQLSLYPGYKGPGPTTLDRGPQQVPTSARPNLVATFNSGFYEADAAGGFYAHGTLYNPMINGLATVVTYANGTANIISWQAGPTPPSNVVMARQNLSMLVNNSAPTATAATGSSWGITLGGVPAVWRTGLGIDAHGNLMYVAAASQTAASLAQILIQMGAVRGMQLDINPAWPIFVTYAGPNAVGPSLFVPNPQQTASRFLVSSTKDFFAVFQRVPGMVQQPW</sequence>
<dbReference type="AlphaFoldDB" id="A0A6J7RTH3"/>